<gene>
    <name evidence="1" type="ORF">M153_2020007093</name>
</gene>
<protein>
    <submittedName>
        <fullName evidence="1">Putative WD40/YVTN repeat-like-containing domain, WD40 repeat protein</fullName>
    </submittedName>
</protein>
<dbReference type="OrthoDB" id="3142434at2759"/>
<dbReference type="PANTHER" id="PTHR19858:SF0">
    <property type="entry name" value="PERIODIC TRYPTOPHAN PROTEIN 2 HOMOLOG"/>
    <property type="match status" value="1"/>
</dbReference>
<dbReference type="Gene3D" id="2.130.10.10">
    <property type="entry name" value="YVTN repeat-like/Quinoprotein amine dehydrogenase"/>
    <property type="match status" value="1"/>
</dbReference>
<sequence>MVFQLSMVVPVSSTARGLIKLNENIIFAASNSLYQLKKNQIVFLISLHGQIEEIFYDNGFLYARTNSMFYMLKNDKIVATMNVKTDFSFTVLDNTALIGDIKKISQYLLPTEFKPLPFERIANVTGHSNGTTKLIPLPEENMVLSYGNDCTIRLNSVQHGKYKTFIHFTEEPIGLFYEKLGLRSDDLIDLDKLKENEINTSMNIQIDLKNQFNLLNLLKYNYKFTAISSEGKVFTYSTEKNNLESRLYLNIPILAAAQRQDLFFLLSDEKKVYVVRNEQYVCFKIDEKGYEILANENDIFIRGENFLNQYHCTNAQIEDAYFKKIAAKQQLNNDKSDVIDSLLLVSPIPLPKIIDFAYNEDLAVASDDNLIIKYKMGPDHILVKSFFDTEEKIAKVFFKKNVILTITESSKVKAFDTVKSVKFRDIQLEQDILCADTNDDNSLLVFCDNTNFHMLDIRTSKILESIGVSAPVTKVCVVNNSIFCLLVSNTVLKYEILTRKYNVFDSKTTIFNIFASNQKMILSSERSLAINSLNMETEKLINCSFRSRSRNEMGITDKPVTALSISFDGRLMICGGRSNELRVYDILTGVILKSIKLSRNKELENYKKKLGREKKTEYIESNVIESLKIEYLPNGFIIFSREGISVFKTPDFIKKPVLDSFVSKKEISSLISQEKWQEAFENIAISQNTEDLSLLVSRIPENSINSVIKSIISSRECKSVICKLLLQNFDPKVLLCYNKIIFHHPGNLIDDDILLMKMLQDKYKQITK</sequence>
<dbReference type="VEuPathDB" id="MicrosporidiaDB:M153_2020007093"/>
<comment type="caution">
    <text evidence="1">The sequence shown here is derived from an EMBL/GenBank/DDBJ whole genome shotgun (WGS) entry which is preliminary data.</text>
</comment>
<dbReference type="SMART" id="SM00320">
    <property type="entry name" value="WD40"/>
    <property type="match status" value="2"/>
</dbReference>
<dbReference type="GO" id="GO:0032040">
    <property type="term" value="C:small-subunit processome"/>
    <property type="evidence" value="ECO:0007669"/>
    <property type="project" value="TreeGrafter"/>
</dbReference>
<proteinExistence type="predicted"/>
<organism evidence="1 2">
    <name type="scientific">Pseudoloma neurophilia</name>
    <dbReference type="NCBI Taxonomy" id="146866"/>
    <lineage>
        <taxon>Eukaryota</taxon>
        <taxon>Fungi</taxon>
        <taxon>Fungi incertae sedis</taxon>
        <taxon>Microsporidia</taxon>
        <taxon>Pseudoloma</taxon>
    </lineage>
</organism>
<dbReference type="Proteomes" id="UP000051530">
    <property type="component" value="Unassembled WGS sequence"/>
</dbReference>
<dbReference type="EMBL" id="LGUB01000053">
    <property type="protein sequence ID" value="KRH94593.1"/>
    <property type="molecule type" value="Genomic_DNA"/>
</dbReference>
<keyword evidence="2" id="KW-1185">Reference proteome</keyword>
<evidence type="ECO:0000313" key="2">
    <source>
        <dbReference type="Proteomes" id="UP000051530"/>
    </source>
</evidence>
<dbReference type="GO" id="GO:0000462">
    <property type="term" value="P:maturation of SSU-rRNA from tricistronic rRNA transcript (SSU-rRNA, 5.8S rRNA, LSU-rRNA)"/>
    <property type="evidence" value="ECO:0007669"/>
    <property type="project" value="TreeGrafter"/>
</dbReference>
<dbReference type="InterPro" id="IPR027145">
    <property type="entry name" value="PWP2"/>
</dbReference>
<dbReference type="GO" id="GO:0034388">
    <property type="term" value="C:Pwp2p-containing subcomplex of 90S preribosome"/>
    <property type="evidence" value="ECO:0007669"/>
    <property type="project" value="TreeGrafter"/>
</dbReference>
<dbReference type="InterPro" id="IPR036322">
    <property type="entry name" value="WD40_repeat_dom_sf"/>
</dbReference>
<dbReference type="GO" id="GO:0000028">
    <property type="term" value="P:ribosomal small subunit assembly"/>
    <property type="evidence" value="ECO:0007669"/>
    <property type="project" value="TreeGrafter"/>
</dbReference>
<dbReference type="InterPro" id="IPR001680">
    <property type="entry name" value="WD40_rpt"/>
</dbReference>
<accession>A0A0R0M642</accession>
<dbReference type="InterPro" id="IPR015943">
    <property type="entry name" value="WD40/YVTN_repeat-like_dom_sf"/>
</dbReference>
<dbReference type="SUPFAM" id="SSF50978">
    <property type="entry name" value="WD40 repeat-like"/>
    <property type="match status" value="2"/>
</dbReference>
<evidence type="ECO:0000313" key="1">
    <source>
        <dbReference type="EMBL" id="KRH94593.1"/>
    </source>
</evidence>
<dbReference type="PANTHER" id="PTHR19858">
    <property type="entry name" value="WD40 REPEAT PROTEIN"/>
    <property type="match status" value="1"/>
</dbReference>
<name>A0A0R0M642_9MICR</name>
<dbReference type="AlphaFoldDB" id="A0A0R0M642"/>
<dbReference type="Pfam" id="PF00400">
    <property type="entry name" value="WD40"/>
    <property type="match status" value="1"/>
</dbReference>
<reference evidence="1 2" key="1">
    <citation type="submission" date="2015-07" db="EMBL/GenBank/DDBJ databases">
        <title>The genome of Pseudoloma neurophilia, a relevant intracellular parasite of the zebrafish.</title>
        <authorList>
            <person name="Ndikumana S."/>
            <person name="Pelin A."/>
            <person name="Sanders J."/>
            <person name="Corradi N."/>
        </authorList>
    </citation>
    <scope>NUCLEOTIDE SEQUENCE [LARGE SCALE GENOMIC DNA]</scope>
    <source>
        <strain evidence="1 2">MK1</strain>
    </source>
</reference>